<keyword evidence="1" id="KW-1133">Transmembrane helix</keyword>
<dbReference type="Pfam" id="PF02517">
    <property type="entry name" value="Rce1-like"/>
    <property type="match status" value="1"/>
</dbReference>
<organism evidence="3">
    <name type="scientific">Sphingomonas psychrotolerans</name>
    <dbReference type="NCBI Taxonomy" id="1327635"/>
    <lineage>
        <taxon>Bacteria</taxon>
        <taxon>Pseudomonadati</taxon>
        <taxon>Pseudomonadota</taxon>
        <taxon>Alphaproteobacteria</taxon>
        <taxon>Sphingomonadales</taxon>
        <taxon>Sphingomonadaceae</taxon>
        <taxon>Sphingomonas</taxon>
    </lineage>
</organism>
<feature type="domain" description="CAAX prenyl protease 2/Lysostaphin resistance protein A-like" evidence="2">
    <location>
        <begin position="140"/>
        <end position="228"/>
    </location>
</feature>
<dbReference type="InterPro" id="IPR003675">
    <property type="entry name" value="Rce1/LyrA-like_dom"/>
</dbReference>
<reference evidence="3" key="1">
    <citation type="submission" date="2022-04" db="EMBL/GenBank/DDBJ databases">
        <title>Tomato heritable bacteria conferring resistance against bacterial wilt.</title>
        <authorList>
            <person name="Yin J."/>
        </authorList>
    </citation>
    <scope>NUCLEOTIDE SEQUENCE</scope>
    <source>
        <strain evidence="3">Cra20</strain>
    </source>
</reference>
<keyword evidence="3" id="KW-0378">Hydrolase</keyword>
<evidence type="ECO:0000313" key="3">
    <source>
        <dbReference type="EMBL" id="MDT8759507.1"/>
    </source>
</evidence>
<keyword evidence="3" id="KW-0645">Protease</keyword>
<feature type="transmembrane region" description="Helical" evidence="1">
    <location>
        <begin position="193"/>
        <end position="211"/>
    </location>
</feature>
<keyword evidence="1" id="KW-0812">Transmembrane</keyword>
<keyword evidence="3" id="KW-0482">Metalloprotease</keyword>
<proteinExistence type="predicted"/>
<sequence length="256" mass="27685">MALKFLWLSVMLVSMALWLRRDVAVYRRFEALTATADRQRVYWRWIAQSFTILVGASLVSLWLVGGWSALTNFPAAFEPAHHALKPKAGDHADGGGTGLAIGMAAGLAVVIAVQWRRLRKLLKPARMPGEALIPRNRSEAAIAFLLSLNAGFSEELFFRLALPLLLFDMCGSLPIAFGAAGICFGLAHAYQGWKGIAATMAAGGGLTLIYLSHGSLLRVILLHAAIDIVALLVRPAITSWLARRVNRTGTGKDQLA</sequence>
<feature type="transmembrane region" description="Helical" evidence="1">
    <location>
        <begin position="6"/>
        <end position="24"/>
    </location>
</feature>
<comment type="caution">
    <text evidence="3">The sequence shown here is derived from an EMBL/GenBank/DDBJ whole genome shotgun (WGS) entry which is preliminary data.</text>
</comment>
<evidence type="ECO:0000256" key="1">
    <source>
        <dbReference type="SAM" id="Phobius"/>
    </source>
</evidence>
<feature type="transmembrane region" description="Helical" evidence="1">
    <location>
        <begin position="164"/>
        <end position="186"/>
    </location>
</feature>
<accession>A0ABU3N4P2</accession>
<evidence type="ECO:0000259" key="2">
    <source>
        <dbReference type="Pfam" id="PF02517"/>
    </source>
</evidence>
<feature type="transmembrane region" description="Helical" evidence="1">
    <location>
        <begin position="45"/>
        <end position="64"/>
    </location>
</feature>
<dbReference type="GO" id="GO:0008237">
    <property type="term" value="F:metallopeptidase activity"/>
    <property type="evidence" value="ECO:0007669"/>
    <property type="project" value="UniProtKB-KW"/>
</dbReference>
<name>A0ABU3N4P2_9SPHN</name>
<feature type="transmembrane region" description="Helical" evidence="1">
    <location>
        <begin position="94"/>
        <end position="115"/>
    </location>
</feature>
<protein>
    <submittedName>
        <fullName evidence="3">CPBP family intramembrane metalloprotease</fullName>
    </submittedName>
</protein>
<dbReference type="EMBL" id="JALMLT010000003">
    <property type="protein sequence ID" value="MDT8759507.1"/>
    <property type="molecule type" value="Genomic_DNA"/>
</dbReference>
<gene>
    <name evidence="3" type="ORF">MZO42_12445</name>
</gene>
<keyword evidence="1" id="KW-0472">Membrane</keyword>